<dbReference type="Gene3D" id="1.10.1200.10">
    <property type="entry name" value="ACP-like"/>
    <property type="match status" value="1"/>
</dbReference>
<keyword evidence="3" id="KW-0443">Lipid metabolism</keyword>
<comment type="PTM">
    <text evidence="5">4'-phosphopantetheine is transferred from CoA to a specific serine of apo-ACP by acpS.</text>
</comment>
<feature type="modified residue" description="O-(pantetheine 4'-phosphoryl)serine" evidence="3">
    <location>
        <position position="45"/>
    </location>
</feature>
<dbReference type="SMR" id="A0AAU7BZN3"/>
<dbReference type="SUPFAM" id="SSF47336">
    <property type="entry name" value="ACP-like"/>
    <property type="match status" value="1"/>
</dbReference>
<dbReference type="PROSITE" id="PS50075">
    <property type="entry name" value="CARRIER"/>
    <property type="match status" value="1"/>
</dbReference>
<comment type="pathway">
    <text evidence="3 5">Lipid metabolism; fatty acid biosynthesis.</text>
</comment>
<keyword evidence="2 3" id="KW-0597">Phosphoprotein</keyword>
<evidence type="ECO:0000259" key="6">
    <source>
        <dbReference type="PROSITE" id="PS50075"/>
    </source>
</evidence>
<keyword evidence="3" id="KW-0444">Lipid biosynthesis</keyword>
<protein>
    <recommendedName>
        <fullName evidence="3 4">Acyl carrier protein</fullName>
        <shortName evidence="3">ACP</shortName>
    </recommendedName>
</protein>
<comment type="function">
    <text evidence="3 5">Carrier of the growing fatty acid chain in fatty acid biosynthesis.</text>
</comment>
<dbReference type="NCBIfam" id="TIGR00517">
    <property type="entry name" value="acyl_carrier"/>
    <property type="match status" value="1"/>
</dbReference>
<keyword evidence="3" id="KW-0276">Fatty acid metabolism</keyword>
<dbReference type="Pfam" id="PF00550">
    <property type="entry name" value="PP-binding"/>
    <property type="match status" value="1"/>
</dbReference>
<comment type="similarity">
    <text evidence="3">Belongs to the acyl carrier protein (ACP) family.</text>
</comment>
<dbReference type="InterPro" id="IPR036736">
    <property type="entry name" value="ACP-like_sf"/>
</dbReference>
<reference evidence="7" key="1">
    <citation type="submission" date="2024-05" db="EMBL/GenBank/DDBJ databases">
        <title>Characterization of a novel Rickettsia species. (Rickettsia oklahomia sp. nov.) from Amblyomma americanum ticks.</title>
        <authorList>
            <person name="Korla P.K."/>
            <person name="Karounos M."/>
            <person name="Wilson J.M."/>
            <person name="Little S.E."/>
            <person name="Qurollo B.A."/>
        </authorList>
    </citation>
    <scope>NUCLEOTIDE SEQUENCE</scope>
    <source>
        <strain evidence="7">Oklahoma-10</strain>
    </source>
</reference>
<gene>
    <name evidence="3 7" type="primary">acpP</name>
    <name evidence="7" type="ORF">AAGW17_00825</name>
</gene>
<evidence type="ECO:0000256" key="5">
    <source>
        <dbReference type="RuleBase" id="RU003545"/>
    </source>
</evidence>
<keyword evidence="3" id="KW-0963">Cytoplasm</keyword>
<dbReference type="PANTHER" id="PTHR20863">
    <property type="entry name" value="ACYL CARRIER PROTEIN"/>
    <property type="match status" value="1"/>
</dbReference>
<dbReference type="GO" id="GO:0009245">
    <property type="term" value="P:lipid A biosynthetic process"/>
    <property type="evidence" value="ECO:0007669"/>
    <property type="project" value="TreeGrafter"/>
</dbReference>
<dbReference type="NCBIfam" id="NF002150">
    <property type="entry name" value="PRK00982.1-4"/>
    <property type="match status" value="1"/>
</dbReference>
<dbReference type="GO" id="GO:0016020">
    <property type="term" value="C:membrane"/>
    <property type="evidence" value="ECO:0007669"/>
    <property type="project" value="GOC"/>
</dbReference>
<evidence type="ECO:0000256" key="3">
    <source>
        <dbReference type="HAMAP-Rule" id="MF_01217"/>
    </source>
</evidence>
<dbReference type="AlphaFoldDB" id="A0AAU7BZN3"/>
<dbReference type="KEGG" id="rof:AAGW17_00825"/>
<dbReference type="PANTHER" id="PTHR20863:SF76">
    <property type="entry name" value="CARRIER DOMAIN-CONTAINING PROTEIN"/>
    <property type="match status" value="1"/>
</dbReference>
<keyword evidence="1 3" id="KW-0596">Phosphopantetheine</keyword>
<dbReference type="InterPro" id="IPR003231">
    <property type="entry name" value="ACP"/>
</dbReference>
<dbReference type="GeneID" id="34514156"/>
<organism evidence="7">
    <name type="scientific">Rickettsia oklahomensis</name>
    <dbReference type="NCBI Taxonomy" id="3141789"/>
    <lineage>
        <taxon>Bacteria</taxon>
        <taxon>Pseudomonadati</taxon>
        <taxon>Pseudomonadota</taxon>
        <taxon>Alphaproteobacteria</taxon>
        <taxon>Rickettsiales</taxon>
        <taxon>Rickettsiaceae</taxon>
        <taxon>Rickettsieae</taxon>
        <taxon>Rickettsia</taxon>
        <taxon>belli group</taxon>
    </lineage>
</organism>
<accession>A0AAU7BZN3</accession>
<keyword evidence="3" id="KW-0275">Fatty acid biosynthesis</keyword>
<dbReference type="InterPro" id="IPR009081">
    <property type="entry name" value="PP-bd_ACP"/>
</dbReference>
<dbReference type="NCBIfam" id="NF002148">
    <property type="entry name" value="PRK00982.1-2"/>
    <property type="match status" value="1"/>
</dbReference>
<evidence type="ECO:0000313" key="7">
    <source>
        <dbReference type="EMBL" id="XBG66443.1"/>
    </source>
</evidence>
<feature type="domain" description="Carrier" evidence="6">
    <location>
        <begin position="10"/>
        <end position="85"/>
    </location>
</feature>
<comment type="PTM">
    <text evidence="3">4'-phosphopantetheine is transferred from CoA to a specific serine of apo-ACP by AcpS. This modification is essential for activity because fatty acids are bound in thioester linkage to the sulfhydryl of the prosthetic group.</text>
</comment>
<dbReference type="GO" id="GO:0005829">
    <property type="term" value="C:cytosol"/>
    <property type="evidence" value="ECO:0007669"/>
    <property type="project" value="TreeGrafter"/>
</dbReference>
<evidence type="ECO:0000256" key="2">
    <source>
        <dbReference type="ARBA" id="ARBA00022553"/>
    </source>
</evidence>
<name>A0AAU7BZN3_9RICK</name>
<dbReference type="RefSeq" id="WP_008579292.1">
    <property type="nucleotide sequence ID" value="NZ_CP157197.1"/>
</dbReference>
<dbReference type="EMBL" id="CP157197">
    <property type="protein sequence ID" value="XBG66443.1"/>
    <property type="molecule type" value="Genomic_DNA"/>
</dbReference>
<comment type="subcellular location">
    <subcellularLocation>
        <location evidence="3">Cytoplasm</location>
    </subcellularLocation>
</comment>
<evidence type="ECO:0000256" key="1">
    <source>
        <dbReference type="ARBA" id="ARBA00022450"/>
    </source>
</evidence>
<dbReference type="GO" id="GO:0000035">
    <property type="term" value="F:acyl binding"/>
    <property type="evidence" value="ECO:0007669"/>
    <property type="project" value="TreeGrafter"/>
</dbReference>
<dbReference type="GO" id="GO:0000036">
    <property type="term" value="F:acyl carrier activity"/>
    <property type="evidence" value="ECO:0007669"/>
    <property type="project" value="UniProtKB-UniRule"/>
</dbReference>
<sequence>MEFKIMSTTDKIEQKVIEMVAEKLNKDKSIITTDSRFIEDLKADSLDTVELMMAIEVEYGIDIPDDEATKIKTVSDVIKYIKERQS</sequence>
<proteinExistence type="inferred from homology"/>
<dbReference type="HAMAP" id="MF_01217">
    <property type="entry name" value="Acyl_carrier"/>
    <property type="match status" value="1"/>
</dbReference>
<evidence type="ECO:0000256" key="4">
    <source>
        <dbReference type="NCBIfam" id="TIGR00517"/>
    </source>
</evidence>